<feature type="region of interest" description="Disordered" evidence="1">
    <location>
        <begin position="1"/>
        <end position="35"/>
    </location>
</feature>
<reference evidence="2 3" key="1">
    <citation type="submission" date="2021-12" db="EMBL/GenBank/DDBJ databases">
        <title>Genome seq of p7.</title>
        <authorList>
            <person name="Seo T."/>
        </authorList>
    </citation>
    <scope>NUCLEOTIDE SEQUENCE [LARGE SCALE GENOMIC DNA]</scope>
    <source>
        <strain evidence="2 3">P7</strain>
    </source>
</reference>
<dbReference type="CDD" id="cd02440">
    <property type="entry name" value="AdoMet_MTases"/>
    <property type="match status" value="1"/>
</dbReference>
<gene>
    <name evidence="2" type="ORF">LXT12_04265</name>
</gene>
<dbReference type="PANTHER" id="PTHR43861">
    <property type="entry name" value="TRANS-ACONITATE 2-METHYLTRANSFERASE-RELATED"/>
    <property type="match status" value="1"/>
</dbReference>
<organism evidence="2 3">
    <name type="scientific">Pelomonas caseinilytica</name>
    <dbReference type="NCBI Taxonomy" id="2906763"/>
    <lineage>
        <taxon>Bacteria</taxon>
        <taxon>Pseudomonadati</taxon>
        <taxon>Pseudomonadota</taxon>
        <taxon>Betaproteobacteria</taxon>
        <taxon>Burkholderiales</taxon>
        <taxon>Sphaerotilaceae</taxon>
        <taxon>Roseateles</taxon>
    </lineage>
</organism>
<dbReference type="RefSeq" id="WP_233389815.1">
    <property type="nucleotide sequence ID" value="NZ_JAJTWT010000002.1"/>
</dbReference>
<keyword evidence="2" id="KW-0808">Transferase</keyword>
<sequence length="270" mass="29586">MSKPSLQGKMRPLPARTKPGMGCSLRPQAGVGGLQGGTMATRTYYEQSRPEVRPFVPAQCLRVLEIGCSEGRFMAGLKAERPGLYAVGVEPFPDAASKAAAVFDRLIQAPVEAALDQLGDEAPFDCMVANDVLEHLVDPWSVLKRVCERLAPGGCVVASLPNIRHWPTLNALFLGGRWDYTEAGVLDRTHLRFFTRQSLPDLFKRGGFALTACEGINAAELPWKIALLNRLLSGRFDDVRYQQFICVAHRFADSEAPIPQSPLLQRPVAS</sequence>
<dbReference type="GO" id="GO:0032259">
    <property type="term" value="P:methylation"/>
    <property type="evidence" value="ECO:0007669"/>
    <property type="project" value="UniProtKB-KW"/>
</dbReference>
<name>A0ABS8XC38_9BURK</name>
<protein>
    <submittedName>
        <fullName evidence="2">Class I SAM-dependent methyltransferase</fullName>
    </submittedName>
</protein>
<evidence type="ECO:0000313" key="3">
    <source>
        <dbReference type="Proteomes" id="UP001201463"/>
    </source>
</evidence>
<dbReference type="SUPFAM" id="SSF53335">
    <property type="entry name" value="S-adenosyl-L-methionine-dependent methyltransferases"/>
    <property type="match status" value="1"/>
</dbReference>
<dbReference type="Proteomes" id="UP001201463">
    <property type="component" value="Unassembled WGS sequence"/>
</dbReference>
<dbReference type="GO" id="GO:0008168">
    <property type="term" value="F:methyltransferase activity"/>
    <property type="evidence" value="ECO:0007669"/>
    <property type="project" value="UniProtKB-KW"/>
</dbReference>
<accession>A0ABS8XC38</accession>
<evidence type="ECO:0000256" key="1">
    <source>
        <dbReference type="SAM" id="MobiDB-lite"/>
    </source>
</evidence>
<comment type="caution">
    <text evidence="2">The sequence shown here is derived from an EMBL/GenBank/DDBJ whole genome shotgun (WGS) entry which is preliminary data.</text>
</comment>
<dbReference type="InterPro" id="IPR029063">
    <property type="entry name" value="SAM-dependent_MTases_sf"/>
</dbReference>
<proteinExistence type="predicted"/>
<dbReference type="Pfam" id="PF13489">
    <property type="entry name" value="Methyltransf_23"/>
    <property type="match status" value="1"/>
</dbReference>
<dbReference type="EMBL" id="JAJTWT010000002">
    <property type="protein sequence ID" value="MCE4536463.1"/>
    <property type="molecule type" value="Genomic_DNA"/>
</dbReference>
<evidence type="ECO:0000313" key="2">
    <source>
        <dbReference type="EMBL" id="MCE4536463.1"/>
    </source>
</evidence>
<keyword evidence="2" id="KW-0489">Methyltransferase</keyword>
<keyword evidence="3" id="KW-1185">Reference proteome</keyword>
<dbReference type="Gene3D" id="3.40.50.150">
    <property type="entry name" value="Vaccinia Virus protein VP39"/>
    <property type="match status" value="1"/>
</dbReference>